<dbReference type="AlphaFoldDB" id="A0A1S3KIF2"/>
<evidence type="ECO:0000313" key="3">
    <source>
        <dbReference type="RefSeq" id="XP_013421992.1"/>
    </source>
</evidence>
<gene>
    <name evidence="2 3 4 5" type="primary">LOC106181963</name>
</gene>
<keyword evidence="1" id="KW-1185">Reference proteome</keyword>
<dbReference type="RefSeq" id="XP_013421991.1">
    <property type="nucleotide sequence ID" value="XM_013566537.1"/>
</dbReference>
<sequence>MDATRPEYIHNHLSLDLKNEITRDQFKAIKQLLWGTVGRAQLEEAEDVCHVFNLMFDKGIISIGEYGVLKRLVRDAGIGRLVGVIEEAENRIRTYKPNENQAKKE</sequence>
<evidence type="ECO:0000313" key="4">
    <source>
        <dbReference type="RefSeq" id="XP_013421994.1"/>
    </source>
</evidence>
<accession>A0A1S3KIF2</accession>
<dbReference type="InterPro" id="IPR011029">
    <property type="entry name" value="DEATH-like_dom_sf"/>
</dbReference>
<proteinExistence type="predicted"/>
<dbReference type="RefSeq" id="XP_013421994.1">
    <property type="nucleotide sequence ID" value="XM_013566540.1"/>
</dbReference>
<dbReference type="SUPFAM" id="SSF47986">
    <property type="entry name" value="DEATH domain"/>
    <property type="match status" value="1"/>
</dbReference>
<organism evidence="1 2">
    <name type="scientific">Lingula anatina</name>
    <name type="common">Brachiopod</name>
    <name type="synonym">Lingula unguis</name>
    <dbReference type="NCBI Taxonomy" id="7574"/>
    <lineage>
        <taxon>Eukaryota</taxon>
        <taxon>Metazoa</taxon>
        <taxon>Spiralia</taxon>
        <taxon>Lophotrochozoa</taxon>
        <taxon>Brachiopoda</taxon>
        <taxon>Linguliformea</taxon>
        <taxon>Lingulata</taxon>
        <taxon>Lingulida</taxon>
        <taxon>Linguloidea</taxon>
        <taxon>Lingulidae</taxon>
        <taxon>Lingula</taxon>
    </lineage>
</organism>
<dbReference type="Gene3D" id="1.10.533.10">
    <property type="entry name" value="Death Domain, Fas"/>
    <property type="match status" value="1"/>
</dbReference>
<protein>
    <submittedName>
        <fullName evidence="2 3">Uncharacterized protein LOC106181963</fullName>
    </submittedName>
</protein>
<dbReference type="KEGG" id="lak:106181963"/>
<dbReference type="RefSeq" id="XP_013421995.1">
    <property type="nucleotide sequence ID" value="XM_013566541.1"/>
</dbReference>
<dbReference type="RefSeq" id="XP_013421992.1">
    <property type="nucleotide sequence ID" value="XM_013566538.1"/>
</dbReference>
<dbReference type="Proteomes" id="UP000085678">
    <property type="component" value="Unplaced"/>
</dbReference>
<evidence type="ECO:0000313" key="1">
    <source>
        <dbReference type="Proteomes" id="UP000085678"/>
    </source>
</evidence>
<evidence type="ECO:0000313" key="5">
    <source>
        <dbReference type="RefSeq" id="XP_013421995.1"/>
    </source>
</evidence>
<evidence type="ECO:0000313" key="2">
    <source>
        <dbReference type="RefSeq" id="XP_013421991.1"/>
    </source>
</evidence>
<dbReference type="GeneID" id="106181963"/>
<reference evidence="2 3" key="1">
    <citation type="submission" date="2025-04" db="UniProtKB">
        <authorList>
            <consortium name="RefSeq"/>
        </authorList>
    </citation>
    <scope>IDENTIFICATION</scope>
    <source>
        <tissue evidence="2 3">Gonads</tissue>
    </source>
</reference>
<name>A0A1S3KIF2_LINAN</name>